<keyword evidence="3" id="KW-1185">Reference proteome</keyword>
<comment type="caution">
    <text evidence="2">The sequence shown here is derived from an EMBL/GenBank/DDBJ whole genome shotgun (WGS) entry which is preliminary data.</text>
</comment>
<protein>
    <submittedName>
        <fullName evidence="2">Uncharacterized protein</fullName>
    </submittedName>
</protein>
<sequence>MLSLDKESSAHSRAAGALDAVCLASLLPGIRGEFFVVQPVFGAASCAFTFSRRTPLRTHASRRRRSSESHAREMDLWGVMPGGDPSSRGLPGDTHTNTYIQVGATIRLLLRPPVKRGLWIPSGNGSPDGWHQFSFDFDSYSFGLACDATARRSALCSGASDRVCAPRIPAQGAQQPPKKRPTSPEVLSVELLLPFPSDVSPKNAGNRGFARRMLPALIPSSNAYSRLQKPPRGNQDYSAEPQTRTAGNKAFMRKKASRSVRRRAELTCFCTRDSQLLFVAASSPPSAGALGRVSSSGGLCCCGKRLSTSARILFVSKLTAIHASPWLLEESPDSFPPLPLIWDLRTKKAPSRAPFPSARPPLSRSCSPPPALLLGLTASWRQVRRRRG</sequence>
<organism evidence="2 3">
    <name type="scientific">Penaeus vannamei</name>
    <name type="common">Whiteleg shrimp</name>
    <name type="synonym">Litopenaeus vannamei</name>
    <dbReference type="NCBI Taxonomy" id="6689"/>
    <lineage>
        <taxon>Eukaryota</taxon>
        <taxon>Metazoa</taxon>
        <taxon>Ecdysozoa</taxon>
        <taxon>Arthropoda</taxon>
        <taxon>Crustacea</taxon>
        <taxon>Multicrustacea</taxon>
        <taxon>Malacostraca</taxon>
        <taxon>Eumalacostraca</taxon>
        <taxon>Eucarida</taxon>
        <taxon>Decapoda</taxon>
        <taxon>Dendrobranchiata</taxon>
        <taxon>Penaeoidea</taxon>
        <taxon>Penaeidae</taxon>
        <taxon>Penaeus</taxon>
    </lineage>
</organism>
<dbReference type="Proteomes" id="UP000283509">
    <property type="component" value="Unassembled WGS sequence"/>
</dbReference>
<proteinExistence type="predicted"/>
<feature type="compositionally biased region" description="Polar residues" evidence="1">
    <location>
        <begin position="235"/>
        <end position="246"/>
    </location>
</feature>
<evidence type="ECO:0000256" key="1">
    <source>
        <dbReference type="SAM" id="MobiDB-lite"/>
    </source>
</evidence>
<gene>
    <name evidence="2" type="ORF">C7M84_016774</name>
</gene>
<dbReference type="EMBL" id="QCYY01003108">
    <property type="protein sequence ID" value="ROT65272.1"/>
    <property type="molecule type" value="Genomic_DNA"/>
</dbReference>
<name>A0A3R7PAI1_PENVA</name>
<evidence type="ECO:0000313" key="2">
    <source>
        <dbReference type="EMBL" id="ROT65272.1"/>
    </source>
</evidence>
<evidence type="ECO:0000313" key="3">
    <source>
        <dbReference type="Proteomes" id="UP000283509"/>
    </source>
</evidence>
<reference evidence="2 3" key="1">
    <citation type="submission" date="2018-04" db="EMBL/GenBank/DDBJ databases">
        <authorList>
            <person name="Zhang X."/>
            <person name="Yuan J."/>
            <person name="Li F."/>
            <person name="Xiang J."/>
        </authorList>
    </citation>
    <scope>NUCLEOTIDE SEQUENCE [LARGE SCALE GENOMIC DNA]</scope>
    <source>
        <tissue evidence="2">Muscle</tissue>
    </source>
</reference>
<dbReference type="AlphaFoldDB" id="A0A3R7PAI1"/>
<feature type="region of interest" description="Disordered" evidence="1">
    <location>
        <begin position="221"/>
        <end position="247"/>
    </location>
</feature>
<accession>A0A3R7PAI1</accession>
<reference evidence="2 3" key="2">
    <citation type="submission" date="2019-01" db="EMBL/GenBank/DDBJ databases">
        <title>The decoding of complex shrimp genome reveals the adaptation for benthos swimmer, frequently molting mechanism and breeding impact on genome.</title>
        <authorList>
            <person name="Sun Y."/>
            <person name="Gao Y."/>
            <person name="Yu Y."/>
        </authorList>
    </citation>
    <scope>NUCLEOTIDE SEQUENCE [LARGE SCALE GENOMIC DNA]</scope>
    <source>
        <tissue evidence="2">Muscle</tissue>
    </source>
</reference>